<dbReference type="EMBL" id="JASGBQ010000013">
    <property type="protein sequence ID" value="MDI9242496.1"/>
    <property type="molecule type" value="Genomic_DNA"/>
</dbReference>
<reference evidence="2 3" key="1">
    <citation type="submission" date="2023-05" db="EMBL/GenBank/DDBJ databases">
        <title>[ruminococcus] sp. nov., isolated from a pig farm feces dump.</title>
        <authorList>
            <person name="Chang Y.-H."/>
        </authorList>
    </citation>
    <scope>NUCLEOTIDE SEQUENCE [LARGE SCALE GENOMIC DNA]</scope>
    <source>
        <strain evidence="2 3">YH-rum2234</strain>
    </source>
</reference>
<keyword evidence="1" id="KW-1133">Transmembrane helix</keyword>
<feature type="transmembrane region" description="Helical" evidence="1">
    <location>
        <begin position="389"/>
        <end position="420"/>
    </location>
</feature>
<feature type="transmembrane region" description="Helical" evidence="1">
    <location>
        <begin position="347"/>
        <end position="369"/>
    </location>
</feature>
<feature type="transmembrane region" description="Helical" evidence="1">
    <location>
        <begin position="265"/>
        <end position="287"/>
    </location>
</feature>
<feature type="transmembrane region" description="Helical" evidence="1">
    <location>
        <begin position="95"/>
        <end position="113"/>
    </location>
</feature>
<evidence type="ECO:0000313" key="2">
    <source>
        <dbReference type="EMBL" id="MDI9242496.1"/>
    </source>
</evidence>
<dbReference type="AlphaFoldDB" id="A0AAP4BD07"/>
<feature type="transmembrane region" description="Helical" evidence="1">
    <location>
        <begin position="21"/>
        <end position="48"/>
    </location>
</feature>
<proteinExistence type="predicted"/>
<name>A0AAP4BD07_9FIRM</name>
<comment type="caution">
    <text evidence="2">The sequence shown here is derived from an EMBL/GenBank/DDBJ whole genome shotgun (WGS) entry which is preliminary data.</text>
</comment>
<gene>
    <name evidence="2" type="ORF">QJ036_08440</name>
</gene>
<protein>
    <recommendedName>
        <fullName evidence="4">O-antigen ligase domain-containing protein</fullName>
    </recommendedName>
</protein>
<evidence type="ECO:0000313" key="3">
    <source>
        <dbReference type="Proteomes" id="UP001300383"/>
    </source>
</evidence>
<organism evidence="2 3">
    <name type="scientific">Fusibacillus kribbianus</name>
    <dbReference type="NCBI Taxonomy" id="3044208"/>
    <lineage>
        <taxon>Bacteria</taxon>
        <taxon>Bacillati</taxon>
        <taxon>Bacillota</taxon>
        <taxon>Clostridia</taxon>
        <taxon>Lachnospirales</taxon>
        <taxon>Lachnospiraceae</taxon>
        <taxon>Fusibacillus</taxon>
    </lineage>
</organism>
<keyword evidence="3" id="KW-1185">Reference proteome</keyword>
<feature type="transmembrane region" description="Helical" evidence="1">
    <location>
        <begin position="54"/>
        <end position="83"/>
    </location>
</feature>
<feature type="transmembrane region" description="Helical" evidence="1">
    <location>
        <begin position="146"/>
        <end position="164"/>
    </location>
</feature>
<dbReference type="Proteomes" id="UP001300383">
    <property type="component" value="Unassembled WGS sequence"/>
</dbReference>
<accession>A0AAP4BD07</accession>
<evidence type="ECO:0008006" key="4">
    <source>
        <dbReference type="Google" id="ProtNLM"/>
    </source>
</evidence>
<feature type="transmembrane region" description="Helical" evidence="1">
    <location>
        <begin position="119"/>
        <end position="139"/>
    </location>
</feature>
<sequence>MIRLQSVQNKLHYPIPGICAILALIYLSPFVSSWLNYVAFMICIYRLVKYDERIFSVDYCCLISVATVFALPGGLSFVVVLSLIAEVWFIIRDGLVADTALVCLLLLACYIMLRMQSSLSDFVLCFSQLLIIYLLISFLDEQTIVLDIELFVINVGVSSIYALLFRNSPAISQLIGTEVTAYFGSSLTRFQGLLRDPNYYMSLVIMAIVLLTLLHFKKYISKGLFLFGTGCMFLFGALTYSKTFIFLLCLYWLLCLFYLIRRKRYIFAVAFAAGTVCPAILLSNTLFATTLYRITSASSVGELTTGRTTLIGTYCNEIMSSPGIMLFGEGMSAELLEKGTHNLFLEIQYYIGLIGLILFVSYFGTLVVWMRKKYTMGSVATRLLNYSSLIVFIALFCSLQGMFSISVYALIYLAVISIGIPQNAVCKERCCYE</sequence>
<keyword evidence="1" id="KW-0812">Transmembrane</keyword>
<feature type="transmembrane region" description="Helical" evidence="1">
    <location>
        <begin position="244"/>
        <end position="260"/>
    </location>
</feature>
<keyword evidence="1" id="KW-0472">Membrane</keyword>
<dbReference type="RefSeq" id="WP_283230944.1">
    <property type="nucleotide sequence ID" value="NZ_JASGBQ010000013.1"/>
</dbReference>
<feature type="transmembrane region" description="Helical" evidence="1">
    <location>
        <begin position="199"/>
        <end position="216"/>
    </location>
</feature>
<evidence type="ECO:0000256" key="1">
    <source>
        <dbReference type="SAM" id="Phobius"/>
    </source>
</evidence>